<protein>
    <submittedName>
        <fullName evidence="2">Uncharacterized protein</fullName>
    </submittedName>
</protein>
<proteinExistence type="predicted"/>
<comment type="caution">
    <text evidence="2">The sequence shown here is derived from an EMBL/GenBank/DDBJ whole genome shotgun (WGS) entry which is preliminary data.</text>
</comment>
<reference evidence="2 3" key="1">
    <citation type="submission" date="2019-03" db="EMBL/GenBank/DDBJ databases">
        <title>Single cell metagenomics reveals metabolic interactions within the superorganism composed of flagellate Streblomastix strix and complex community of Bacteroidetes bacteria on its surface.</title>
        <authorList>
            <person name="Treitli S.C."/>
            <person name="Kolisko M."/>
            <person name="Husnik F."/>
            <person name="Keeling P."/>
            <person name="Hampl V."/>
        </authorList>
    </citation>
    <scope>NUCLEOTIDE SEQUENCE [LARGE SCALE GENOMIC DNA]</scope>
    <source>
        <strain evidence="2">ST1C</strain>
    </source>
</reference>
<dbReference type="AlphaFoldDB" id="A0A5J4V7G8"/>
<name>A0A5J4V7G8_9EUKA</name>
<dbReference type="EMBL" id="SNRW01009163">
    <property type="protein sequence ID" value="KAA6378404.1"/>
    <property type="molecule type" value="Genomic_DNA"/>
</dbReference>
<organism evidence="2 3">
    <name type="scientific">Streblomastix strix</name>
    <dbReference type="NCBI Taxonomy" id="222440"/>
    <lineage>
        <taxon>Eukaryota</taxon>
        <taxon>Metamonada</taxon>
        <taxon>Preaxostyla</taxon>
        <taxon>Oxymonadida</taxon>
        <taxon>Streblomastigidae</taxon>
        <taxon>Streblomastix</taxon>
    </lineage>
</organism>
<evidence type="ECO:0000313" key="3">
    <source>
        <dbReference type="Proteomes" id="UP000324800"/>
    </source>
</evidence>
<evidence type="ECO:0000313" key="2">
    <source>
        <dbReference type="EMBL" id="KAA6378404.1"/>
    </source>
</evidence>
<feature type="region of interest" description="Disordered" evidence="1">
    <location>
        <begin position="156"/>
        <end position="228"/>
    </location>
</feature>
<accession>A0A5J4V7G8</accession>
<evidence type="ECO:0000256" key="1">
    <source>
        <dbReference type="SAM" id="MobiDB-lite"/>
    </source>
</evidence>
<dbReference type="Proteomes" id="UP000324800">
    <property type="component" value="Unassembled WGS sequence"/>
</dbReference>
<feature type="compositionally biased region" description="Polar residues" evidence="1">
    <location>
        <begin position="211"/>
        <end position="228"/>
    </location>
</feature>
<sequence>MNIGEFMDPFAEQEEIADDQIVMINMIKEALQSGIYKDVSKLPPGMNYFHQLYLTPEQLEQEQQLMKEFGCDESRDNKHSIQELIQNDLLMFKSDKGSQSQSMYLYSLDKQKSQILIKDHSTTTLIGEQSNVLNETKQTINEQAQIENIVQMQQKKRERKRSSGYNHGILSKDISSDTECDVDSESSQKQPSELSLDNSQKVMEKDKQEIFNYNQKNPSSTRTINKSK</sequence>
<gene>
    <name evidence="2" type="ORF">EZS28_026070</name>
</gene>
<feature type="compositionally biased region" description="Polar residues" evidence="1">
    <location>
        <begin position="185"/>
        <end position="201"/>
    </location>
</feature>